<dbReference type="SMART" id="SM00355">
    <property type="entry name" value="ZnF_C2H2"/>
    <property type="match status" value="4"/>
</dbReference>
<evidence type="ECO:0000256" key="1">
    <source>
        <dbReference type="PROSITE-ProRule" id="PRU00042"/>
    </source>
</evidence>
<protein>
    <recommendedName>
        <fullName evidence="3">C2H2-type domain-containing protein</fullName>
    </recommendedName>
</protein>
<dbReference type="GO" id="GO:0042273">
    <property type="term" value="P:ribosomal large subunit biogenesis"/>
    <property type="evidence" value="ECO:0007669"/>
    <property type="project" value="TreeGrafter"/>
</dbReference>
<feature type="compositionally biased region" description="Basic and acidic residues" evidence="2">
    <location>
        <begin position="97"/>
        <end position="106"/>
    </location>
</feature>
<feature type="compositionally biased region" description="Low complexity" evidence="2">
    <location>
        <begin position="1"/>
        <end position="21"/>
    </location>
</feature>
<dbReference type="Proteomes" id="UP000799750">
    <property type="component" value="Unassembled WGS sequence"/>
</dbReference>
<dbReference type="InterPro" id="IPR013087">
    <property type="entry name" value="Znf_C2H2_type"/>
</dbReference>
<feature type="compositionally biased region" description="Acidic residues" evidence="2">
    <location>
        <begin position="115"/>
        <end position="128"/>
    </location>
</feature>
<evidence type="ECO:0000313" key="5">
    <source>
        <dbReference type="Proteomes" id="UP000799750"/>
    </source>
</evidence>
<evidence type="ECO:0000259" key="3">
    <source>
        <dbReference type="PROSITE" id="PS50157"/>
    </source>
</evidence>
<dbReference type="GO" id="GO:0030687">
    <property type="term" value="C:preribosome, large subunit precursor"/>
    <property type="evidence" value="ECO:0007669"/>
    <property type="project" value="TreeGrafter"/>
</dbReference>
<dbReference type="InterPro" id="IPR041661">
    <property type="entry name" value="ZN622/Rei1/Reh1_Znf-C2H2"/>
</dbReference>
<name>A0A6A6QPY3_9PEZI</name>
<keyword evidence="1" id="KW-0862">Zinc</keyword>
<gene>
    <name evidence="4" type="ORF">BU16DRAFT_54457</name>
</gene>
<dbReference type="PANTHER" id="PTHR13182:SF8">
    <property type="entry name" value="CYTOPLASMIC 60S SUBUNIT BIOGENESIS FACTOR ZNF622"/>
    <property type="match status" value="1"/>
</dbReference>
<dbReference type="AlphaFoldDB" id="A0A6A6QPY3"/>
<feature type="domain" description="C2H2-type" evidence="3">
    <location>
        <begin position="22"/>
        <end position="48"/>
    </location>
</feature>
<reference evidence="4" key="1">
    <citation type="journal article" date="2020" name="Stud. Mycol.">
        <title>101 Dothideomycetes genomes: a test case for predicting lifestyles and emergence of pathogens.</title>
        <authorList>
            <person name="Haridas S."/>
            <person name="Albert R."/>
            <person name="Binder M."/>
            <person name="Bloem J."/>
            <person name="Labutti K."/>
            <person name="Salamov A."/>
            <person name="Andreopoulos B."/>
            <person name="Baker S."/>
            <person name="Barry K."/>
            <person name="Bills G."/>
            <person name="Bluhm B."/>
            <person name="Cannon C."/>
            <person name="Castanera R."/>
            <person name="Culley D."/>
            <person name="Daum C."/>
            <person name="Ezra D."/>
            <person name="Gonzalez J."/>
            <person name="Henrissat B."/>
            <person name="Kuo A."/>
            <person name="Liang C."/>
            <person name="Lipzen A."/>
            <person name="Lutzoni F."/>
            <person name="Magnuson J."/>
            <person name="Mondo S."/>
            <person name="Nolan M."/>
            <person name="Ohm R."/>
            <person name="Pangilinan J."/>
            <person name="Park H.-J."/>
            <person name="Ramirez L."/>
            <person name="Alfaro M."/>
            <person name="Sun H."/>
            <person name="Tritt A."/>
            <person name="Yoshinaga Y."/>
            <person name="Zwiers L.-H."/>
            <person name="Turgeon B."/>
            <person name="Goodwin S."/>
            <person name="Spatafora J."/>
            <person name="Crous P."/>
            <person name="Grigoriev I."/>
        </authorList>
    </citation>
    <scope>NUCLEOTIDE SEQUENCE</scope>
    <source>
        <strain evidence="4">CBS 269.34</strain>
    </source>
</reference>
<dbReference type="EMBL" id="MU004191">
    <property type="protein sequence ID" value="KAF2493783.1"/>
    <property type="molecule type" value="Genomic_DNA"/>
</dbReference>
<accession>A0A6A6QPY3</accession>
<evidence type="ECO:0000256" key="2">
    <source>
        <dbReference type="SAM" id="MobiDB-lite"/>
    </source>
</evidence>
<dbReference type="PROSITE" id="PS50157">
    <property type="entry name" value="ZINC_FINGER_C2H2_2"/>
    <property type="match status" value="1"/>
</dbReference>
<feature type="region of interest" description="Disordered" evidence="2">
    <location>
        <begin position="97"/>
        <end position="128"/>
    </location>
</feature>
<dbReference type="PANTHER" id="PTHR13182">
    <property type="entry name" value="ZINC FINGER PROTEIN 622"/>
    <property type="match status" value="1"/>
</dbReference>
<dbReference type="PROSITE" id="PS00028">
    <property type="entry name" value="ZINC_FINGER_C2H2_1"/>
    <property type="match status" value="1"/>
</dbReference>
<dbReference type="GO" id="GO:0008270">
    <property type="term" value="F:zinc ion binding"/>
    <property type="evidence" value="ECO:0007669"/>
    <property type="project" value="UniProtKB-KW"/>
</dbReference>
<proteinExistence type="predicted"/>
<dbReference type="InterPro" id="IPR040025">
    <property type="entry name" value="Znf622/Rei1/Reh1"/>
</dbReference>
<keyword evidence="1" id="KW-0479">Metal-binding</keyword>
<keyword evidence="5" id="KW-1185">Reference proteome</keyword>
<dbReference type="InterPro" id="IPR036236">
    <property type="entry name" value="Znf_C2H2_sf"/>
</dbReference>
<dbReference type="SUPFAM" id="SSF57667">
    <property type="entry name" value="beta-beta-alpha zinc fingers"/>
    <property type="match status" value="1"/>
</dbReference>
<dbReference type="OrthoDB" id="19329at2759"/>
<sequence length="382" mass="42326">MTASNSNTTASSSNMTATASSYSCNTCSTTFGSSAEQRAHMREDWHLHNLRLRMSSLPAISLSQFQNRAEIITFPPGLKCTICNHKAETTVAYERHAAGHAEEKSLEASSSSPDSSEEEEELEELEELDPSQCLFCSLQSTTSEANIDHMLSQHGLFIPEPEKLADVEIFITYLAMIVYHYHECLYCGVQKGSVEGIQRHMKDKGHCIIKLDPGSELLEFWDSALETNVDAGGEERGEKTSKGMEAVRVSDTEMRLASGTIVESRSRSLHSRHNLTKTRTSTKKVRMKAIEGAAASGEPQTTTATHRASRDTRVAIRGEMGLVGVSEQQRRALMVVEKKMKKRENIDRAAEGWVKDNVANKQKYFKVCMTRSGVHSLTCLVG</sequence>
<feature type="region of interest" description="Disordered" evidence="2">
    <location>
        <begin position="1"/>
        <end position="23"/>
    </location>
</feature>
<keyword evidence="1" id="KW-0863">Zinc-finger</keyword>
<dbReference type="Gene3D" id="3.30.160.60">
    <property type="entry name" value="Classic Zinc Finger"/>
    <property type="match status" value="1"/>
</dbReference>
<evidence type="ECO:0000313" key="4">
    <source>
        <dbReference type="EMBL" id="KAF2493783.1"/>
    </source>
</evidence>
<dbReference type="Pfam" id="PF12756">
    <property type="entry name" value="zf-C2H2_2"/>
    <property type="match status" value="1"/>
</dbReference>
<organism evidence="4 5">
    <name type="scientific">Lophium mytilinum</name>
    <dbReference type="NCBI Taxonomy" id="390894"/>
    <lineage>
        <taxon>Eukaryota</taxon>
        <taxon>Fungi</taxon>
        <taxon>Dikarya</taxon>
        <taxon>Ascomycota</taxon>
        <taxon>Pezizomycotina</taxon>
        <taxon>Dothideomycetes</taxon>
        <taxon>Pleosporomycetidae</taxon>
        <taxon>Mytilinidiales</taxon>
        <taxon>Mytilinidiaceae</taxon>
        <taxon>Lophium</taxon>
    </lineage>
</organism>